<feature type="chain" id="PRO_5039583939" description="Lipoprotein" evidence="2">
    <location>
        <begin position="29"/>
        <end position="425"/>
    </location>
</feature>
<evidence type="ECO:0000256" key="1">
    <source>
        <dbReference type="SAM" id="MobiDB-lite"/>
    </source>
</evidence>
<name>A0A6F8YA85_9ACTN</name>
<dbReference type="RefSeq" id="WP_173153002.1">
    <property type="nucleotide sequence ID" value="NZ_AP022871.1"/>
</dbReference>
<feature type="region of interest" description="Disordered" evidence="1">
    <location>
        <begin position="30"/>
        <end position="52"/>
    </location>
</feature>
<feature type="compositionally biased region" description="Polar residues" evidence="1">
    <location>
        <begin position="35"/>
        <end position="52"/>
    </location>
</feature>
<protein>
    <recommendedName>
        <fullName evidence="5">Lipoprotein</fullName>
    </recommendedName>
</protein>
<reference evidence="3 4" key="1">
    <citation type="submission" date="2020-03" db="EMBL/GenBank/DDBJ databases">
        <title>Whole genome shotgun sequence of Phytohabitans suffuscus NBRC 105367.</title>
        <authorList>
            <person name="Komaki H."/>
            <person name="Tamura T."/>
        </authorList>
    </citation>
    <scope>NUCLEOTIDE SEQUENCE [LARGE SCALE GENOMIC DNA]</scope>
    <source>
        <strain evidence="3 4">NBRC 105367</strain>
    </source>
</reference>
<accession>A0A6F8YA85</accession>
<keyword evidence="2" id="KW-0732">Signal</keyword>
<evidence type="ECO:0008006" key="5">
    <source>
        <dbReference type="Google" id="ProtNLM"/>
    </source>
</evidence>
<evidence type="ECO:0000313" key="3">
    <source>
        <dbReference type="EMBL" id="BCB83015.1"/>
    </source>
</evidence>
<dbReference type="AlphaFoldDB" id="A0A6F8YA85"/>
<feature type="signal peptide" evidence="2">
    <location>
        <begin position="1"/>
        <end position="28"/>
    </location>
</feature>
<dbReference type="KEGG" id="psuu:Psuf_003280"/>
<sequence length="425" mass="45743">MPRRSFSRTRLSSAAVALALATSLAACGDDPAATGTDTPSGQPATGPSSGAANQRAGLAVLACVREPTLSDDPRQWVVAWYDPESGAERTRTVFQPAKVDLQGQSAPVTPSTLCGLRDQAESWASEGRATVRRAFDSTYSRMAVHARRGAATYVGYVGTDGTMTNLSQARAGQGFSGDPHDLSPVFGTDDELWYISHPSPSQRGGDVNSENLTTHEVTKRGTCVCDNVTPLGAGDAFIPDDGLAKAPASIRPSQLGLPPRHAVSADGSYGVTSAGDTDTMLMTVRPGQNLTLSAGTREGTLPRQYAVGRDQEDLLPDRWSVVEIVDERQVIMQQGRRPHRLILAEVDWASHSWKKVRPLLPETDRQSFDPARSDTGDEVAFLSEQAGKVSVFRQPVAGGEPRRVLDLPVEIDGHKVEYRLLEWTR</sequence>
<evidence type="ECO:0000256" key="2">
    <source>
        <dbReference type="SAM" id="SignalP"/>
    </source>
</evidence>
<keyword evidence="4" id="KW-1185">Reference proteome</keyword>
<reference evidence="3 4" key="2">
    <citation type="submission" date="2020-03" db="EMBL/GenBank/DDBJ databases">
        <authorList>
            <person name="Ichikawa N."/>
            <person name="Kimura A."/>
            <person name="Kitahashi Y."/>
            <person name="Uohara A."/>
        </authorList>
    </citation>
    <scope>NUCLEOTIDE SEQUENCE [LARGE SCALE GENOMIC DNA]</scope>
    <source>
        <strain evidence="3 4">NBRC 105367</strain>
    </source>
</reference>
<dbReference type="EMBL" id="AP022871">
    <property type="protein sequence ID" value="BCB83015.1"/>
    <property type="molecule type" value="Genomic_DNA"/>
</dbReference>
<proteinExistence type="predicted"/>
<dbReference type="PROSITE" id="PS51257">
    <property type="entry name" value="PROKAR_LIPOPROTEIN"/>
    <property type="match status" value="1"/>
</dbReference>
<gene>
    <name evidence="3" type="ORF">Psuf_003280</name>
</gene>
<organism evidence="3 4">
    <name type="scientific">Phytohabitans suffuscus</name>
    <dbReference type="NCBI Taxonomy" id="624315"/>
    <lineage>
        <taxon>Bacteria</taxon>
        <taxon>Bacillati</taxon>
        <taxon>Actinomycetota</taxon>
        <taxon>Actinomycetes</taxon>
        <taxon>Micromonosporales</taxon>
        <taxon>Micromonosporaceae</taxon>
    </lineage>
</organism>
<dbReference type="Proteomes" id="UP000503011">
    <property type="component" value="Chromosome"/>
</dbReference>
<evidence type="ECO:0000313" key="4">
    <source>
        <dbReference type="Proteomes" id="UP000503011"/>
    </source>
</evidence>